<dbReference type="PANTHER" id="PTHR38479">
    <property type="entry name" value="LMO0824 PROTEIN"/>
    <property type="match status" value="1"/>
</dbReference>
<dbReference type="Pfam" id="PF06224">
    <property type="entry name" value="AlkZ-like"/>
    <property type="match status" value="1"/>
</dbReference>
<dbReference type="RefSeq" id="WP_165566635.1">
    <property type="nucleotide sequence ID" value="NZ_SAYU02000038.1"/>
</dbReference>
<keyword evidence="2" id="KW-1185">Reference proteome</keyword>
<accession>A0A8T6R5E5</accession>
<dbReference type="GO" id="GO:0003677">
    <property type="term" value="F:DNA binding"/>
    <property type="evidence" value="ECO:0007669"/>
    <property type="project" value="UniProtKB-KW"/>
</dbReference>
<gene>
    <name evidence="1" type="ORF">EPD83_012245</name>
</gene>
<comment type="caution">
    <text evidence="1">The sequence shown here is derived from an EMBL/GenBank/DDBJ whole genome shotgun (WGS) entry which is preliminary data.</text>
</comment>
<sequence>MGGLAVTRPQALAWRLARHLLDPVGDASVVEVVRRLGAVPTMDGAKAELAVRTRRRDSAPGELAAAVDAGDLVQVFAFRGAVHVLAPDDAGAYLALRGAGRQWELRSWQEHYRLGPADWPPLLDAVHDALADGPLTLPELGAAVTRHRRFRHLRPTFEDGAGTLMKPLTWQGAMGFGPRRAGRPTFQRLDRATGWAGIWDVEEAGRYCVTAYLGAYGPATAQHVRSWLGGGLSAGSRRIERWLDEVSDRLVTVEVGGEPALVLAEHADALARAEPSEAVRLLPGHDQWVMGPGTKDEHVVPPGLRQAVTRKADLVVVGGVVRGTWAVRGGSLVVTWGPDGGRAPEDALAEQVERLSGLLDRPLTLSVE</sequence>
<name>A0A8T6R5E5_9MICO</name>
<dbReference type="AlphaFoldDB" id="A0A8T6R5E5"/>
<evidence type="ECO:0000313" key="2">
    <source>
        <dbReference type="Proteomes" id="UP000287866"/>
    </source>
</evidence>
<dbReference type="InterPro" id="IPR009351">
    <property type="entry name" value="AlkZ-like"/>
</dbReference>
<dbReference type="Proteomes" id="UP000287866">
    <property type="component" value="Unassembled WGS sequence"/>
</dbReference>
<dbReference type="EMBL" id="SAYU02000038">
    <property type="protein sequence ID" value="NHA68813.1"/>
    <property type="molecule type" value="Genomic_DNA"/>
</dbReference>
<organism evidence="1 2">
    <name type="scientific">Phycicoccus flavus</name>
    <dbReference type="NCBI Taxonomy" id="2502783"/>
    <lineage>
        <taxon>Bacteria</taxon>
        <taxon>Bacillati</taxon>
        <taxon>Actinomycetota</taxon>
        <taxon>Actinomycetes</taxon>
        <taxon>Micrococcales</taxon>
        <taxon>Intrasporangiaceae</taxon>
        <taxon>Phycicoccus</taxon>
    </lineage>
</organism>
<reference evidence="1" key="1">
    <citation type="submission" date="2020-03" db="EMBL/GenBank/DDBJ databases">
        <title>Phycicoccus flavus sp. nov., a novel endophytic actinobacterium isolated from branch of Kandelia candel.</title>
        <authorList>
            <person name="Tuo L."/>
        </authorList>
    </citation>
    <scope>NUCLEOTIDE SEQUENCE</scope>
    <source>
        <strain evidence="1">CMS6Z-2</strain>
    </source>
</reference>
<evidence type="ECO:0000313" key="1">
    <source>
        <dbReference type="EMBL" id="NHA68813.1"/>
    </source>
</evidence>
<keyword evidence="1" id="KW-0238">DNA-binding</keyword>
<protein>
    <submittedName>
        <fullName evidence="1">Winged helix DNA-binding domain-containing protein</fullName>
    </submittedName>
</protein>
<proteinExistence type="predicted"/>
<dbReference type="PANTHER" id="PTHR38479:SF2">
    <property type="entry name" value="WINGED HELIX DNA-BINDING DOMAIN-CONTAINING PROTEIN"/>
    <property type="match status" value="1"/>
</dbReference>